<sequence>MRKGKYVFRRNLCEEEKEMAKMDSLDTFIGFVHE</sequence>
<comment type="caution">
    <text evidence="1">The sequence shown here is derived from an EMBL/GenBank/DDBJ whole genome shotgun (WGS) entry which is preliminary data.</text>
</comment>
<dbReference type="PaxDb" id="411470-RUMGNA_02927"/>
<dbReference type="EMBL" id="AAYG02000023">
    <property type="protein sequence ID" value="EDN76751.1"/>
    <property type="molecule type" value="Genomic_DNA"/>
</dbReference>
<reference evidence="1 2" key="1">
    <citation type="submission" date="2007-04" db="EMBL/GenBank/DDBJ databases">
        <authorList>
            <person name="Fulton L."/>
            <person name="Clifton S."/>
            <person name="Fulton B."/>
            <person name="Xu J."/>
            <person name="Minx P."/>
            <person name="Pepin K.H."/>
            <person name="Johnson M."/>
            <person name="Thiruvilangam P."/>
            <person name="Bhonagiri V."/>
            <person name="Nash W.E."/>
            <person name="Mardis E.R."/>
            <person name="Wilson R.K."/>
        </authorList>
    </citation>
    <scope>NUCLEOTIDE SEQUENCE [LARGE SCALE GENOMIC DNA]</scope>
    <source>
        <strain evidence="1 2">ATCC 29149</strain>
    </source>
</reference>
<dbReference type="Proteomes" id="UP000004410">
    <property type="component" value="Unassembled WGS sequence"/>
</dbReference>
<gene>
    <name evidence="1" type="ORF">RUMGNA_02927</name>
</gene>
<dbReference type="AlphaFoldDB" id="A7B5T1"/>
<organism evidence="1 2">
    <name type="scientific">Mediterraneibacter gnavus (strain ATCC 29149 / DSM 114966 / JCM 6515 / VPI C7-9)</name>
    <name type="common">Ruminococcus gnavus</name>
    <dbReference type="NCBI Taxonomy" id="411470"/>
    <lineage>
        <taxon>Bacteria</taxon>
        <taxon>Bacillati</taxon>
        <taxon>Bacillota</taxon>
        <taxon>Clostridia</taxon>
        <taxon>Lachnospirales</taxon>
        <taxon>Lachnospiraceae</taxon>
        <taxon>Mediterraneibacter</taxon>
    </lineage>
</organism>
<proteinExistence type="predicted"/>
<protein>
    <submittedName>
        <fullName evidence="1">Uncharacterized protein</fullName>
    </submittedName>
</protein>
<accession>A7B5T1</accession>
<name>A7B5T1_MEDG7</name>
<reference evidence="1 2" key="2">
    <citation type="submission" date="2007-06" db="EMBL/GenBank/DDBJ databases">
        <title>Draft genome sequence of Ruminococcus gnavus (ATCC 29149).</title>
        <authorList>
            <person name="Sudarsanam P."/>
            <person name="Ley R."/>
            <person name="Guruge J."/>
            <person name="Turnbaugh P.J."/>
            <person name="Mahowald M."/>
            <person name="Liep D."/>
            <person name="Gordon J."/>
        </authorList>
    </citation>
    <scope>NUCLEOTIDE SEQUENCE [LARGE SCALE GENOMIC DNA]</scope>
    <source>
        <strain evidence="1 2">ATCC 29149</strain>
    </source>
</reference>
<evidence type="ECO:0000313" key="1">
    <source>
        <dbReference type="EMBL" id="EDN76751.1"/>
    </source>
</evidence>
<evidence type="ECO:0000313" key="2">
    <source>
        <dbReference type="Proteomes" id="UP000004410"/>
    </source>
</evidence>